<dbReference type="Proteomes" id="UP000663868">
    <property type="component" value="Unassembled WGS sequence"/>
</dbReference>
<evidence type="ECO:0000259" key="6">
    <source>
        <dbReference type="PROSITE" id="PS50262"/>
    </source>
</evidence>
<feature type="transmembrane region" description="Helical" evidence="5">
    <location>
        <begin position="73"/>
        <end position="96"/>
    </location>
</feature>
<dbReference type="SUPFAM" id="SSF81321">
    <property type="entry name" value="Family A G protein-coupled receptor-like"/>
    <property type="match status" value="1"/>
</dbReference>
<dbReference type="EMBL" id="CAJOBB010003763">
    <property type="protein sequence ID" value="CAF4057557.1"/>
    <property type="molecule type" value="Genomic_DNA"/>
</dbReference>
<comment type="caution">
    <text evidence="7">The sequence shown here is derived from an EMBL/GenBank/DDBJ whole genome shotgun (WGS) entry which is preliminary data.</text>
</comment>
<dbReference type="AlphaFoldDB" id="A0A819S8R0"/>
<evidence type="ECO:0000256" key="1">
    <source>
        <dbReference type="ARBA" id="ARBA00004370"/>
    </source>
</evidence>
<feature type="domain" description="G-protein coupled receptors family 1 profile" evidence="6">
    <location>
        <begin position="1"/>
        <end position="136"/>
    </location>
</feature>
<reference evidence="7" key="1">
    <citation type="submission" date="2021-02" db="EMBL/GenBank/DDBJ databases">
        <authorList>
            <person name="Nowell W R."/>
        </authorList>
    </citation>
    <scope>NUCLEOTIDE SEQUENCE</scope>
</reference>
<keyword evidence="4 5" id="KW-0472">Membrane</keyword>
<proteinExistence type="predicted"/>
<dbReference type="Gene3D" id="1.20.1070.10">
    <property type="entry name" value="Rhodopsin 7-helix transmembrane proteins"/>
    <property type="match status" value="1"/>
</dbReference>
<keyword evidence="3 5" id="KW-1133">Transmembrane helix</keyword>
<gene>
    <name evidence="7" type="ORF">KXQ929_LOCUS31932</name>
</gene>
<keyword evidence="2 5" id="KW-0812">Transmembrane</keyword>
<accession>A0A819S8R0</accession>
<evidence type="ECO:0000256" key="2">
    <source>
        <dbReference type="ARBA" id="ARBA00022692"/>
    </source>
</evidence>
<dbReference type="GO" id="GO:0016020">
    <property type="term" value="C:membrane"/>
    <property type="evidence" value="ECO:0007669"/>
    <property type="project" value="UniProtKB-SubCell"/>
</dbReference>
<evidence type="ECO:0000313" key="8">
    <source>
        <dbReference type="Proteomes" id="UP000663868"/>
    </source>
</evidence>
<sequence length="189" mass="22184">IALGSSYDIQPTFGCTISNYVALQYSTYFFYPVLFGFLPIIIASLFSMLAYHNVRRVVRRQLPIVRRKLDKQITAMVLMRVIAFVCLTLPSTAYRIYAINFPIPQSIPMAYAVGRLIQTILLSIYNIDYMINFYVFIIFSSRFRRQVKLVLIKKCWQQWKYCCSHINNRVKPDNNIEPHNSQMESEENI</sequence>
<evidence type="ECO:0000256" key="4">
    <source>
        <dbReference type="ARBA" id="ARBA00023136"/>
    </source>
</evidence>
<evidence type="ECO:0000313" key="7">
    <source>
        <dbReference type="EMBL" id="CAF4057557.1"/>
    </source>
</evidence>
<dbReference type="PROSITE" id="PS50262">
    <property type="entry name" value="G_PROTEIN_RECEP_F1_2"/>
    <property type="match status" value="1"/>
</dbReference>
<protein>
    <recommendedName>
        <fullName evidence="6">G-protein coupled receptors family 1 profile domain-containing protein</fullName>
    </recommendedName>
</protein>
<evidence type="ECO:0000256" key="3">
    <source>
        <dbReference type="ARBA" id="ARBA00022989"/>
    </source>
</evidence>
<feature type="non-terminal residue" evidence="7">
    <location>
        <position position="1"/>
    </location>
</feature>
<feature type="transmembrane region" description="Helical" evidence="5">
    <location>
        <begin position="28"/>
        <end position="52"/>
    </location>
</feature>
<feature type="transmembrane region" description="Helical" evidence="5">
    <location>
        <begin position="116"/>
        <end position="139"/>
    </location>
</feature>
<dbReference type="InterPro" id="IPR017452">
    <property type="entry name" value="GPCR_Rhodpsn_7TM"/>
</dbReference>
<evidence type="ECO:0000256" key="5">
    <source>
        <dbReference type="SAM" id="Phobius"/>
    </source>
</evidence>
<organism evidence="7 8">
    <name type="scientific">Adineta steineri</name>
    <dbReference type="NCBI Taxonomy" id="433720"/>
    <lineage>
        <taxon>Eukaryota</taxon>
        <taxon>Metazoa</taxon>
        <taxon>Spiralia</taxon>
        <taxon>Gnathifera</taxon>
        <taxon>Rotifera</taxon>
        <taxon>Eurotatoria</taxon>
        <taxon>Bdelloidea</taxon>
        <taxon>Adinetida</taxon>
        <taxon>Adinetidae</taxon>
        <taxon>Adineta</taxon>
    </lineage>
</organism>
<comment type="subcellular location">
    <subcellularLocation>
        <location evidence="1">Membrane</location>
    </subcellularLocation>
</comment>
<name>A0A819S8R0_9BILA</name>